<dbReference type="RefSeq" id="XP_038066818.1">
    <property type="nucleotide sequence ID" value="XM_038210890.1"/>
</dbReference>
<dbReference type="GeneID" id="119737471"/>
<dbReference type="InterPro" id="IPR001878">
    <property type="entry name" value="Znf_CCHC"/>
</dbReference>
<keyword evidence="1" id="KW-0863">Zinc-finger</keyword>
<dbReference type="EnsemblMetazoa" id="XM_038211862.1">
    <property type="protein sequence ID" value="XP_038067790.1"/>
    <property type="gene ID" value="LOC119737471"/>
</dbReference>
<sequence>MSTEEGRSSDTSLIFQKFKDYFDGRFDAISTPKQESSSIRELRNKLEAKELERPGNTEQFEFCGKLEIALDRAKLALVNNPDPDSALEILQEAEELVADRKKKIRIADGSKAGWVTVAKLDKKGSGNLSAEQQKSVKIAEEEALKDLESRKRKRRDSQYHGSDTLHTADRRLFRGLSSYNCFTCGMPGHWSRQCSFQSGPTNAANDGFHQQRSRFRFNPYFTGNVNRNIPVQAPQSYRPFLPSIAATTAEMSKESRGTPSS</sequence>
<dbReference type="Pfam" id="PF00098">
    <property type="entry name" value="zf-CCHC"/>
    <property type="match status" value="1"/>
</dbReference>
<dbReference type="GO" id="GO:0008270">
    <property type="term" value="F:zinc ion binding"/>
    <property type="evidence" value="ECO:0007669"/>
    <property type="project" value="UniProtKB-KW"/>
</dbReference>
<dbReference type="OrthoDB" id="5965134at2759"/>
<dbReference type="RefSeq" id="XP_038066819.1">
    <property type="nucleotide sequence ID" value="XM_038210891.1"/>
</dbReference>
<evidence type="ECO:0000313" key="4">
    <source>
        <dbReference type="Proteomes" id="UP000887568"/>
    </source>
</evidence>
<dbReference type="Proteomes" id="UP000887568">
    <property type="component" value="Unplaced"/>
</dbReference>
<protein>
    <recommendedName>
        <fullName evidence="2">CCHC-type domain-containing protein</fullName>
    </recommendedName>
</protein>
<keyword evidence="1" id="KW-0479">Metal-binding</keyword>
<dbReference type="AlphaFoldDB" id="A0A914AX07"/>
<dbReference type="RefSeq" id="XP_038067791.1">
    <property type="nucleotide sequence ID" value="XM_038211863.1"/>
</dbReference>
<dbReference type="Gene3D" id="4.10.60.10">
    <property type="entry name" value="Zinc finger, CCHC-type"/>
    <property type="match status" value="1"/>
</dbReference>
<dbReference type="EnsemblMetazoa" id="XM_038210891.1">
    <property type="protein sequence ID" value="XP_038066819.1"/>
    <property type="gene ID" value="LOC119736878"/>
</dbReference>
<name>A0A914AX07_PATMI</name>
<evidence type="ECO:0000256" key="1">
    <source>
        <dbReference type="PROSITE-ProRule" id="PRU00047"/>
    </source>
</evidence>
<dbReference type="PROSITE" id="PS50158">
    <property type="entry name" value="ZF_CCHC"/>
    <property type="match status" value="1"/>
</dbReference>
<organism evidence="3 4">
    <name type="scientific">Patiria miniata</name>
    <name type="common">Bat star</name>
    <name type="synonym">Asterina miniata</name>
    <dbReference type="NCBI Taxonomy" id="46514"/>
    <lineage>
        <taxon>Eukaryota</taxon>
        <taxon>Metazoa</taxon>
        <taxon>Echinodermata</taxon>
        <taxon>Eleutherozoa</taxon>
        <taxon>Asterozoa</taxon>
        <taxon>Asteroidea</taxon>
        <taxon>Valvatacea</taxon>
        <taxon>Valvatida</taxon>
        <taxon>Asterinidae</taxon>
        <taxon>Patiria</taxon>
    </lineage>
</organism>
<dbReference type="SUPFAM" id="SSF57756">
    <property type="entry name" value="Retrovirus zinc finger-like domains"/>
    <property type="match status" value="1"/>
</dbReference>
<dbReference type="EnsemblMetazoa" id="XM_038211863.1">
    <property type="protein sequence ID" value="XP_038067791.1"/>
    <property type="gene ID" value="LOC119737471"/>
</dbReference>
<evidence type="ECO:0000259" key="2">
    <source>
        <dbReference type="PROSITE" id="PS50158"/>
    </source>
</evidence>
<keyword evidence="1" id="KW-0862">Zinc</keyword>
<proteinExistence type="predicted"/>
<dbReference type="GeneID" id="119736878"/>
<accession>A0A914AX07</accession>
<dbReference type="GO" id="GO:0003676">
    <property type="term" value="F:nucleic acid binding"/>
    <property type="evidence" value="ECO:0007669"/>
    <property type="project" value="InterPro"/>
</dbReference>
<keyword evidence="4" id="KW-1185">Reference proteome</keyword>
<feature type="domain" description="CCHC-type" evidence="2">
    <location>
        <begin position="181"/>
        <end position="194"/>
    </location>
</feature>
<dbReference type="InterPro" id="IPR036875">
    <property type="entry name" value="Znf_CCHC_sf"/>
</dbReference>
<dbReference type="RefSeq" id="XP_038067790.1">
    <property type="nucleotide sequence ID" value="XM_038211862.1"/>
</dbReference>
<dbReference type="EnsemblMetazoa" id="XM_038210890.1">
    <property type="protein sequence ID" value="XP_038066818.1"/>
    <property type="gene ID" value="LOC119736878"/>
</dbReference>
<evidence type="ECO:0000313" key="3">
    <source>
        <dbReference type="EnsemblMetazoa" id="XP_038067791.1"/>
    </source>
</evidence>
<reference evidence="3" key="1">
    <citation type="submission" date="2022-11" db="UniProtKB">
        <authorList>
            <consortium name="EnsemblMetazoa"/>
        </authorList>
    </citation>
    <scope>IDENTIFICATION</scope>
</reference>